<dbReference type="InterPro" id="IPR007329">
    <property type="entry name" value="FMN-bd"/>
</dbReference>
<dbReference type="PANTHER" id="PTHR36118:SF1">
    <property type="entry name" value="ION-TRANSLOCATING OXIDOREDUCTASE COMPLEX SUBUNIT G"/>
    <property type="match status" value="1"/>
</dbReference>
<dbReference type="PANTHER" id="PTHR36118">
    <property type="entry name" value="ION-TRANSLOCATING OXIDOREDUCTASE COMPLEX SUBUNIT G"/>
    <property type="match status" value="1"/>
</dbReference>
<dbReference type="Proteomes" id="UP000069771">
    <property type="component" value="Chromosome"/>
</dbReference>
<dbReference type="SMART" id="SM00900">
    <property type="entry name" value="FMN_bind"/>
    <property type="match status" value="1"/>
</dbReference>
<evidence type="ECO:0000256" key="5">
    <source>
        <dbReference type="ARBA" id="ARBA00022982"/>
    </source>
</evidence>
<evidence type="ECO:0000313" key="10">
    <source>
        <dbReference type="Proteomes" id="UP000069771"/>
    </source>
</evidence>
<organism evidence="8 10">
    <name type="scientific">Faecalibaculum rodentium</name>
    <dbReference type="NCBI Taxonomy" id="1702221"/>
    <lineage>
        <taxon>Bacteria</taxon>
        <taxon>Bacillati</taxon>
        <taxon>Bacillota</taxon>
        <taxon>Erysipelotrichia</taxon>
        <taxon>Erysipelotrichales</taxon>
        <taxon>Erysipelotrichaceae</taxon>
        <taxon>Faecalibaculum</taxon>
    </lineage>
</organism>
<dbReference type="GO" id="GO:0010181">
    <property type="term" value="F:FMN binding"/>
    <property type="evidence" value="ECO:0007669"/>
    <property type="project" value="InterPro"/>
</dbReference>
<feature type="chain" id="PRO_5038212032" evidence="6">
    <location>
        <begin position="19"/>
        <end position="169"/>
    </location>
</feature>
<dbReference type="RefSeq" id="WP_067556470.1">
    <property type="nucleotide sequence ID" value="NZ_CAKOCV010000002.1"/>
</dbReference>
<dbReference type="GO" id="GO:0022900">
    <property type="term" value="P:electron transport chain"/>
    <property type="evidence" value="ECO:0007669"/>
    <property type="project" value="InterPro"/>
</dbReference>
<accession>A0A140DUG9</accession>
<evidence type="ECO:0000313" key="8">
    <source>
        <dbReference type="EMBL" id="AMK54296.1"/>
    </source>
</evidence>
<evidence type="ECO:0000259" key="7">
    <source>
        <dbReference type="SMART" id="SM00900"/>
    </source>
</evidence>
<reference evidence="9 11" key="2">
    <citation type="submission" date="2016-11" db="EMBL/GenBank/DDBJ databases">
        <title>Description of two novel members of the family Erysipelotrichaceae: Ileibacterium lipovorans gen. nov., sp. nov. and Dubosiella newyorkensis, gen. nov., sp. nov.</title>
        <authorList>
            <person name="Cox L.M."/>
            <person name="Sohn J."/>
            <person name="Tyrrell K.L."/>
            <person name="Citron D.M."/>
            <person name="Lawson P.A."/>
            <person name="Patel N.B."/>
            <person name="Iizumi T."/>
            <person name="Perez-Perez G.I."/>
            <person name="Goldstein E.J."/>
            <person name="Blaser M.J."/>
        </authorList>
    </citation>
    <scope>NUCLEOTIDE SEQUENCE [LARGE SCALE GENOMIC DNA]</scope>
    <source>
        <strain evidence="9 11">NYU-BL-K8</strain>
    </source>
</reference>
<dbReference type="GO" id="GO:0005886">
    <property type="term" value="C:plasma membrane"/>
    <property type="evidence" value="ECO:0007669"/>
    <property type="project" value="InterPro"/>
</dbReference>
<proteinExistence type="predicted"/>
<dbReference type="KEGG" id="fro:AALO17_11620"/>
<keyword evidence="3" id="KW-0285">Flavoprotein</keyword>
<dbReference type="EMBL" id="CP011391">
    <property type="protein sequence ID" value="AMK54296.1"/>
    <property type="molecule type" value="Genomic_DNA"/>
</dbReference>
<evidence type="ECO:0000313" key="11">
    <source>
        <dbReference type="Proteomes" id="UP000186758"/>
    </source>
</evidence>
<reference evidence="8 10" key="1">
    <citation type="journal article" date="2016" name="Gut Pathog.">
        <title>Whole genome sequencing of "Faecalibaculum rodentium" ALO17, isolated from C57BL/6J laboratory mouse feces.</title>
        <authorList>
            <person name="Lim S."/>
            <person name="Chang D.H."/>
            <person name="Ahn S."/>
            <person name="Kim B.C."/>
        </authorList>
    </citation>
    <scope>NUCLEOTIDE SEQUENCE [LARGE SCALE GENOMIC DNA]</scope>
    <source>
        <strain evidence="8 10">Alo17</strain>
    </source>
</reference>
<keyword evidence="6" id="KW-0732">Signal</keyword>
<dbReference type="InterPro" id="IPR010209">
    <property type="entry name" value="Ion_transpt_RnfG/RsxG"/>
</dbReference>
<dbReference type="GeneID" id="78477909"/>
<feature type="domain" description="FMN-binding" evidence="7">
    <location>
        <begin position="87"/>
        <end position="165"/>
    </location>
</feature>
<protein>
    <submittedName>
        <fullName evidence="9">Electron transporter RnfG</fullName>
    </submittedName>
</protein>
<keyword evidence="4" id="KW-0288">FMN</keyword>
<evidence type="ECO:0000313" key="9">
    <source>
        <dbReference type="EMBL" id="OLU45192.1"/>
    </source>
</evidence>
<evidence type="ECO:0000256" key="3">
    <source>
        <dbReference type="ARBA" id="ARBA00022630"/>
    </source>
</evidence>
<gene>
    <name evidence="8" type="ORF">AALO17_11620</name>
    <name evidence="9" type="ORF">BO223_05755</name>
</gene>
<dbReference type="STRING" id="1702221.AALO17_11620"/>
<dbReference type="GO" id="GO:0009055">
    <property type="term" value="F:electron transfer activity"/>
    <property type="evidence" value="ECO:0007669"/>
    <property type="project" value="InterPro"/>
</dbReference>
<feature type="signal peptide" evidence="6">
    <location>
        <begin position="1"/>
        <end position="18"/>
    </location>
</feature>
<keyword evidence="5" id="KW-0249">Electron transport</keyword>
<keyword evidence="2" id="KW-0597">Phosphoprotein</keyword>
<dbReference type="Proteomes" id="UP000186758">
    <property type="component" value="Unassembled WGS sequence"/>
</dbReference>
<dbReference type="EMBL" id="MPJZ01000052">
    <property type="protein sequence ID" value="OLU45192.1"/>
    <property type="molecule type" value="Genomic_DNA"/>
</dbReference>
<keyword evidence="10" id="KW-1185">Reference proteome</keyword>
<evidence type="ECO:0000256" key="1">
    <source>
        <dbReference type="ARBA" id="ARBA00022448"/>
    </source>
</evidence>
<evidence type="ECO:0000256" key="4">
    <source>
        <dbReference type="ARBA" id="ARBA00022643"/>
    </source>
</evidence>
<evidence type="ECO:0000256" key="6">
    <source>
        <dbReference type="SAM" id="SignalP"/>
    </source>
</evidence>
<sequence length="169" mass="18270">MKKILHLTLFLAIVSALAGGALAWANNMTAPVIQANKEREEKQILLEMYPDAHVDDFQIVDYTSDDPDVQKIYAYGENYIFNMQVKGYKDGTNFLVAINKDDLTITKFQAISNGDTKGIGSKITEPAFAESVTGKDAGGELDTISGATVTSTPVVEGIHKAADIVAQLD</sequence>
<dbReference type="OrthoDB" id="9787579at2"/>
<evidence type="ECO:0000256" key="2">
    <source>
        <dbReference type="ARBA" id="ARBA00022553"/>
    </source>
</evidence>
<keyword evidence="1" id="KW-0813">Transport</keyword>
<dbReference type="Pfam" id="PF04205">
    <property type="entry name" value="FMN_bind"/>
    <property type="match status" value="1"/>
</dbReference>
<dbReference type="AlphaFoldDB" id="A0A140DUG9"/>
<name>A0A140DUG9_9FIRM</name>